<dbReference type="Pfam" id="PF05936">
    <property type="entry name" value="T6SS_VasE"/>
    <property type="match status" value="1"/>
</dbReference>
<reference evidence="1" key="1">
    <citation type="journal article" date="2014" name="Int. J. Syst. Evol. Microbiol.">
        <title>Complete genome sequence of Corynebacterium casei LMG S-19264T (=DSM 44701T), isolated from a smear-ripened cheese.</title>
        <authorList>
            <consortium name="US DOE Joint Genome Institute (JGI-PGF)"/>
            <person name="Walter F."/>
            <person name="Albersmeier A."/>
            <person name="Kalinowski J."/>
            <person name="Ruckert C."/>
        </authorList>
    </citation>
    <scope>NUCLEOTIDE SEQUENCE</scope>
    <source>
        <strain evidence="1">KCTC 12711</strain>
    </source>
</reference>
<dbReference type="EMBL" id="BMXA01000009">
    <property type="protein sequence ID" value="GHA21044.1"/>
    <property type="molecule type" value="Genomic_DNA"/>
</dbReference>
<sequence>MQLVKQRQFPVQWHEGMLLSPQHFQQDQAYHENERMHQLSLLAPYFWGLVQLRYDGTSLLSGTLRIRSLYGMMPDGLVVNHDDKLDAELTIDLTSSVAFEREGAEALVHLVVPIRDKGAAHQLSEIQRFDSMTDNTPVVDENTGENGVEVYRLKPRLSLFVGDTPPGKYVAMPIMRIKRENDGTFKHTRYVPPVRSAGARDITSAAALFTNLERLVQGIRQKAIQLAGISASEASGLTRSVRMRKREMSEILGAVLPPLELALNSDIHPFDVYRTFCDAIGKLTRLTANPVPPVMPIYDHNDLNVGFSSVISWLASLISTIKSEFHLLKFDQQDTLFSIMLLKQNDTDTLTIELRGERGVTEKALMEYVKSVRIVSESKLDTADQKRLLGAQRRILAKPIFESESDQERVVIVIDTTDSYIRFGERLVIRSASQRDDDILPESIWLYTS</sequence>
<proteinExistence type="predicted"/>
<dbReference type="AlphaFoldDB" id="A0A918VT86"/>
<keyword evidence="2" id="KW-1185">Reference proteome</keyword>
<dbReference type="Proteomes" id="UP000614811">
    <property type="component" value="Unassembled WGS sequence"/>
</dbReference>
<evidence type="ECO:0000313" key="2">
    <source>
        <dbReference type="Proteomes" id="UP000614811"/>
    </source>
</evidence>
<name>A0A918VT86_9GAMM</name>
<evidence type="ECO:0000313" key="1">
    <source>
        <dbReference type="EMBL" id="GHA21044.1"/>
    </source>
</evidence>
<comment type="caution">
    <text evidence="1">The sequence shown here is derived from an EMBL/GenBank/DDBJ whole genome shotgun (WGS) entry which is preliminary data.</text>
</comment>
<reference evidence="1" key="2">
    <citation type="submission" date="2020-09" db="EMBL/GenBank/DDBJ databases">
        <authorList>
            <person name="Sun Q."/>
            <person name="Kim S."/>
        </authorList>
    </citation>
    <scope>NUCLEOTIDE SEQUENCE</scope>
    <source>
        <strain evidence="1">KCTC 12711</strain>
    </source>
</reference>
<organism evidence="1 2">
    <name type="scientific">Arenicella chitinivorans</name>
    <dbReference type="NCBI Taxonomy" id="1329800"/>
    <lineage>
        <taxon>Bacteria</taxon>
        <taxon>Pseudomonadati</taxon>
        <taxon>Pseudomonadota</taxon>
        <taxon>Gammaproteobacteria</taxon>
        <taxon>Arenicellales</taxon>
        <taxon>Arenicellaceae</taxon>
        <taxon>Arenicella</taxon>
    </lineage>
</organism>
<gene>
    <name evidence="1" type="ORF">GCM10008090_33740</name>
</gene>
<dbReference type="NCBIfam" id="TIGR03353">
    <property type="entry name" value="VI_chp_4"/>
    <property type="match status" value="1"/>
</dbReference>
<dbReference type="InterPro" id="IPR010263">
    <property type="entry name" value="T6SS_TssK"/>
</dbReference>
<dbReference type="PANTHER" id="PTHR35566:SF1">
    <property type="entry name" value="TYPE VI SECRETION SYSTEM BASEPLATE COMPONENT TSSK1"/>
    <property type="match status" value="1"/>
</dbReference>
<dbReference type="PANTHER" id="PTHR35566">
    <property type="entry name" value="BLR3599 PROTEIN"/>
    <property type="match status" value="1"/>
</dbReference>
<accession>A0A918VT86</accession>
<protein>
    <submittedName>
        <fullName evidence="1">Type VI secretion protein</fullName>
    </submittedName>
</protein>
<dbReference type="RefSeq" id="WP_189402888.1">
    <property type="nucleotide sequence ID" value="NZ_BMXA01000009.1"/>
</dbReference>